<dbReference type="Gene3D" id="3.40.950.10">
    <property type="entry name" value="Fe-only Hydrogenase (Larger Subunit), Chain L, domain 3"/>
    <property type="match status" value="1"/>
</dbReference>
<evidence type="ECO:0000313" key="5">
    <source>
        <dbReference type="EMBL" id="ADI02297.1"/>
    </source>
</evidence>
<feature type="domain" description="4Fe-4S ferredoxin-type" evidence="4">
    <location>
        <begin position="51"/>
        <end position="80"/>
    </location>
</feature>
<dbReference type="Pfam" id="PF02906">
    <property type="entry name" value="Fe_hyd_lg_C"/>
    <property type="match status" value="1"/>
</dbReference>
<dbReference type="GO" id="GO:0005506">
    <property type="term" value="F:iron ion binding"/>
    <property type="evidence" value="ECO:0007669"/>
    <property type="project" value="InterPro"/>
</dbReference>
<dbReference type="InterPro" id="IPR013352">
    <property type="entry name" value="Fe_hydrogenase_subset"/>
</dbReference>
<gene>
    <name evidence="5" type="ordered locus">Slip_1534</name>
</gene>
<sequence>MAKNGEHREEVKTLSLTAADTGIIKVTSDCHGCDHCTSVCPSHAIKGRIGEQHHIDTRKCLNCGQCLISCPFGAIEDASMVSQVKKALTDPDIFVVVQEAPSVRVALGEEFGMAPGTNVKGKMYAALRKLGFDRVYDTEFAADLTIMEEGTELIHRIFKHLGIPGYEHVGPLPQFTSCCPAWVKYAEDNYPEVLPHISSAKSPQQMFGAVAKTYAAQKLNVDPANMFVVSVMPCTAKKYECNRPEMIASGYKDVDAVITTRELAQMIKEAGIDFASLPDEKADKFVGLSTGAATIFGATGGVMEAALRTAYEVLSGQSLEQIDFKNVRGLRPIREASVEIPIKDLGKTLPVKVCVVSGTKHVDGVIKDVLKGRSPYHFIEVMNCPGGCVNGGGQPIRRDTY</sequence>
<dbReference type="STRING" id="643648.Slip_1534"/>
<dbReference type="EC" id="1.12.7.2" evidence="5"/>
<evidence type="ECO:0000256" key="3">
    <source>
        <dbReference type="ARBA" id="ARBA00023014"/>
    </source>
</evidence>
<dbReference type="KEGG" id="slp:Slip_1534"/>
<dbReference type="Gene3D" id="3.40.50.1780">
    <property type="match status" value="1"/>
</dbReference>
<keyword evidence="3" id="KW-0411">Iron-sulfur</keyword>
<name>D7CNL2_SYNLT</name>
<evidence type="ECO:0000256" key="2">
    <source>
        <dbReference type="ARBA" id="ARBA00023004"/>
    </source>
</evidence>
<keyword evidence="2" id="KW-0408">Iron</keyword>
<keyword evidence="6" id="KW-1185">Reference proteome</keyword>
<organism evidence="5 6">
    <name type="scientific">Syntrophothermus lipocalidus (strain DSM 12680 / TGB-C1)</name>
    <dbReference type="NCBI Taxonomy" id="643648"/>
    <lineage>
        <taxon>Bacteria</taxon>
        <taxon>Bacillati</taxon>
        <taxon>Bacillota</taxon>
        <taxon>Clostridia</taxon>
        <taxon>Eubacteriales</taxon>
        <taxon>Syntrophomonadaceae</taxon>
        <taxon>Syntrophothermus</taxon>
    </lineage>
</organism>
<dbReference type="HOGENOM" id="CLU_018240_2_0_9"/>
<accession>D7CNL2</accession>
<dbReference type="SUPFAM" id="SSF54862">
    <property type="entry name" value="4Fe-4S ferredoxins"/>
    <property type="match status" value="1"/>
</dbReference>
<dbReference type="eggNOG" id="COG4624">
    <property type="taxonomic scope" value="Bacteria"/>
</dbReference>
<dbReference type="AlphaFoldDB" id="D7CNL2"/>
<dbReference type="GO" id="GO:0008901">
    <property type="term" value="F:ferredoxin hydrogenase activity"/>
    <property type="evidence" value="ECO:0007669"/>
    <property type="project" value="UniProtKB-EC"/>
</dbReference>
<keyword evidence="1" id="KW-0479">Metal-binding</keyword>
<evidence type="ECO:0000256" key="1">
    <source>
        <dbReference type="ARBA" id="ARBA00022723"/>
    </source>
</evidence>
<dbReference type="InterPro" id="IPR017900">
    <property type="entry name" value="4Fe4S_Fe_S_CS"/>
</dbReference>
<dbReference type="GO" id="GO:0051536">
    <property type="term" value="F:iron-sulfur cluster binding"/>
    <property type="evidence" value="ECO:0007669"/>
    <property type="project" value="UniProtKB-KW"/>
</dbReference>
<dbReference type="InterPro" id="IPR009016">
    <property type="entry name" value="Fe_hydrogenase"/>
</dbReference>
<dbReference type="NCBIfam" id="TIGR02512">
    <property type="entry name" value="FeFe_hydrog_A"/>
    <property type="match status" value="1"/>
</dbReference>
<protein>
    <submittedName>
        <fullName evidence="5">Hydrogenase, Fe-only</fullName>
        <ecNumber evidence="5">1.12.7.2</ecNumber>
    </submittedName>
</protein>
<dbReference type="PANTHER" id="PTHR11615">
    <property type="entry name" value="NITRATE, FORMATE, IRON DEHYDROGENASE"/>
    <property type="match status" value="1"/>
</dbReference>
<dbReference type="EMBL" id="CP002048">
    <property type="protein sequence ID" value="ADI02297.1"/>
    <property type="molecule type" value="Genomic_DNA"/>
</dbReference>
<dbReference type="OrthoDB" id="9805142at2"/>
<feature type="domain" description="4Fe-4S ferredoxin-type" evidence="4">
    <location>
        <begin position="22"/>
        <end position="50"/>
    </location>
</feature>
<dbReference type="eggNOG" id="COG2768">
    <property type="taxonomic scope" value="Bacteria"/>
</dbReference>
<dbReference type="PROSITE" id="PS51379">
    <property type="entry name" value="4FE4S_FER_2"/>
    <property type="match status" value="2"/>
</dbReference>
<evidence type="ECO:0000313" key="6">
    <source>
        <dbReference type="Proteomes" id="UP000000378"/>
    </source>
</evidence>
<dbReference type="Proteomes" id="UP000000378">
    <property type="component" value="Chromosome"/>
</dbReference>
<dbReference type="PROSITE" id="PS00198">
    <property type="entry name" value="4FE4S_FER_1"/>
    <property type="match status" value="1"/>
</dbReference>
<evidence type="ECO:0000259" key="4">
    <source>
        <dbReference type="PROSITE" id="PS51379"/>
    </source>
</evidence>
<dbReference type="Gene3D" id="3.30.70.20">
    <property type="match status" value="1"/>
</dbReference>
<dbReference type="Pfam" id="PF12838">
    <property type="entry name" value="Fer4_7"/>
    <property type="match status" value="1"/>
</dbReference>
<keyword evidence="5" id="KW-0560">Oxidoreductase</keyword>
<dbReference type="InterPro" id="IPR017896">
    <property type="entry name" value="4Fe4S_Fe-S-bd"/>
</dbReference>
<reference evidence="6" key="1">
    <citation type="journal article" date="2010" name="Stand. Genomic Sci.">
        <title>Complete genome sequence of Syntrophothermus lipocalidus type strain (TGB-C1T).</title>
        <authorList>
            <consortium name="US DOE Joint Genome Institute (JGI-PGF)"/>
            <person name="Djao O."/>
            <person name="Zhang X."/>
            <person name="Lucas S."/>
            <person name="Lapidus A."/>
            <person name="Glavina Del Rio T."/>
            <person name="Nolan M."/>
            <person name="Tice H."/>
            <person name="Cheng J."/>
            <person name="Han C."/>
            <person name="Tapia R."/>
            <person name="Goodwin L."/>
            <person name="Pitluck S."/>
            <person name="Liolios K."/>
            <person name="Ivanova N."/>
            <person name="Mavromatis K."/>
            <person name="Mikhailova N."/>
            <person name="Ovchinnikova G."/>
            <person name="Pati A."/>
            <person name="Brambilla E."/>
            <person name="Chen A."/>
            <person name="Palaniappan K."/>
            <person name="Land M."/>
            <person name="Hauser L."/>
            <person name="Chang Y."/>
            <person name="Jeffries C."/>
            <person name="Rohde M."/>
            <person name="Sikorski J."/>
            <person name="Spring S."/>
            <person name="Goker M."/>
            <person name="Detter J."/>
            <person name="Woyke T."/>
            <person name="Bristow J."/>
            <person name="Eisen J."/>
            <person name="Markowitz V."/>
            <person name="Hugenholtz P."/>
            <person name="Kyrpides N."/>
            <person name="Klenk H."/>
        </authorList>
    </citation>
    <scope>NUCLEOTIDE SEQUENCE [LARGE SCALE GENOMIC DNA]</scope>
    <source>
        <strain evidence="6">DSM 12680 / TGB-C1</strain>
    </source>
</reference>
<proteinExistence type="predicted"/>
<dbReference type="SUPFAM" id="SSF53920">
    <property type="entry name" value="Fe-only hydrogenase"/>
    <property type="match status" value="1"/>
</dbReference>
<dbReference type="InterPro" id="IPR004108">
    <property type="entry name" value="Fe_hydrogenase_lsu_C"/>
</dbReference>
<dbReference type="InterPro" id="IPR050340">
    <property type="entry name" value="Cytosolic_Fe-S_CAF"/>
</dbReference>
<reference evidence="5 6" key="2">
    <citation type="journal article" date="2010" name="Stand. Genomic Sci.">
        <title>Complete genome sequence of Syntrophothermus lipocalidus type strain (TGB-C1).</title>
        <authorList>
            <person name="Djao O.D."/>
            <person name="Zhang X."/>
            <person name="Lucas S."/>
            <person name="Lapidus A."/>
            <person name="Del Rio T.G."/>
            <person name="Nolan M."/>
            <person name="Tice H."/>
            <person name="Cheng J.F."/>
            <person name="Han C."/>
            <person name="Tapia R."/>
            <person name="Goodwin L."/>
            <person name="Pitluck S."/>
            <person name="Liolios K."/>
            <person name="Ivanova N."/>
            <person name="Mavromatis K."/>
            <person name="Mikhailova N."/>
            <person name="Ovchinnikova G."/>
            <person name="Pati A."/>
            <person name="Brambilla E."/>
            <person name="Chen A."/>
            <person name="Palaniappan K."/>
            <person name="Land M."/>
            <person name="Hauser L."/>
            <person name="Chang Y.J."/>
            <person name="Jeffries C.D."/>
            <person name="Rohde M."/>
            <person name="Sikorski J."/>
            <person name="Spring S."/>
            <person name="Goker M."/>
            <person name="Detter J.C."/>
            <person name="Woyke T."/>
            <person name="Bristow J."/>
            <person name="Eisen J.A."/>
            <person name="Markowitz V."/>
            <person name="Hugenholtz P."/>
            <person name="Kyrpides N.C."/>
            <person name="Klenk H.P."/>
        </authorList>
    </citation>
    <scope>NUCLEOTIDE SEQUENCE [LARGE SCALE GENOMIC DNA]</scope>
    <source>
        <strain evidence="6">DSM 12680 / TGB-C1</strain>
    </source>
</reference>